<dbReference type="Pfam" id="PF03389">
    <property type="entry name" value="MobA_MobL"/>
    <property type="match status" value="1"/>
</dbReference>
<keyword evidence="2" id="KW-0184">Conjugation</keyword>
<reference evidence="5 6" key="1">
    <citation type="submission" date="2020-08" db="EMBL/GenBank/DDBJ databases">
        <title>A Genomic Blueprint of the Chicken Gut Microbiome.</title>
        <authorList>
            <person name="Gilroy R."/>
            <person name="Ravi A."/>
            <person name="Getino M."/>
            <person name="Pursley I."/>
            <person name="Horton D.L."/>
            <person name="Alikhan N.-F."/>
            <person name="Baker D."/>
            <person name="Gharbi K."/>
            <person name="Hall N."/>
            <person name="Watson M."/>
            <person name="Adriaenssens E.M."/>
            <person name="Foster-Nyarko E."/>
            <person name="Jarju S."/>
            <person name="Secka A."/>
            <person name="Antonio M."/>
            <person name="Oren A."/>
            <person name="Chaudhuri R."/>
            <person name="La Ragione R.M."/>
            <person name="Hildebrand F."/>
            <person name="Pallen M.J."/>
        </authorList>
    </citation>
    <scope>NUCLEOTIDE SEQUENCE [LARGE SCALE GENOMIC DNA]</scope>
    <source>
        <strain evidence="5 6">Sa5BUN4</strain>
    </source>
</reference>
<dbReference type="RefSeq" id="WP_191770520.1">
    <property type="nucleotide sequence ID" value="NZ_JACSQS010000007.1"/>
</dbReference>
<feature type="domain" description="MobA/MobL protein" evidence="4">
    <location>
        <begin position="41"/>
        <end position="217"/>
    </location>
</feature>
<evidence type="ECO:0000256" key="2">
    <source>
        <dbReference type="ARBA" id="ARBA00022971"/>
    </source>
</evidence>
<accession>A0A8X8FSZ7</accession>
<evidence type="ECO:0000256" key="1">
    <source>
        <dbReference type="ARBA" id="ARBA00010873"/>
    </source>
</evidence>
<dbReference type="Proteomes" id="UP000636938">
    <property type="component" value="Unassembled WGS sequence"/>
</dbReference>
<feature type="region of interest" description="Disordered" evidence="3">
    <location>
        <begin position="142"/>
        <end position="163"/>
    </location>
</feature>
<gene>
    <name evidence="5" type="ORF">H9654_08780</name>
</gene>
<sequence length="239" mass="26816">MASFHYTIKSGKKGTARRHGAYIDREGALSARDDLVHSSHGNLPAWAENEPRTFWAMADRHERSNGAAYREHEIALPKELSVEQQIELADRLACALAGRKPYQYAIHAPEGALEGAGNPHVHLMCSDRVPDGVEREPERTFARFNPTQPDKGGCRKDSGGKSPLELRQQVTATRKLVADTQNQMLAECGHTTRVDHRSHRDRGLARRPERHLGPTLIKQMADAEKEQYVDYRAAHDDNT</sequence>
<dbReference type="Gene3D" id="3.30.930.30">
    <property type="match status" value="1"/>
</dbReference>
<feature type="region of interest" description="Disordered" evidence="3">
    <location>
        <begin position="192"/>
        <end position="215"/>
    </location>
</feature>
<protein>
    <submittedName>
        <fullName evidence="5">MobA/MobL family protein</fullName>
    </submittedName>
</protein>
<dbReference type="AlphaFoldDB" id="A0A8X8FSZ7"/>
<evidence type="ECO:0000313" key="6">
    <source>
        <dbReference type="Proteomes" id="UP000636938"/>
    </source>
</evidence>
<name>A0A8X8FSZ7_9GAMM</name>
<feature type="compositionally biased region" description="Basic and acidic residues" evidence="3">
    <location>
        <begin position="201"/>
        <end position="212"/>
    </location>
</feature>
<organism evidence="5 6">
    <name type="scientific">Stenotrophomonas lacuserhaii</name>
    <dbReference type="NCBI Taxonomy" id="2760084"/>
    <lineage>
        <taxon>Bacteria</taxon>
        <taxon>Pseudomonadati</taxon>
        <taxon>Pseudomonadota</taxon>
        <taxon>Gammaproteobacteria</taxon>
        <taxon>Lysobacterales</taxon>
        <taxon>Lysobacteraceae</taxon>
        <taxon>Stenotrophomonas</taxon>
    </lineage>
</organism>
<comment type="caution">
    <text evidence="5">The sequence shown here is derived from an EMBL/GenBank/DDBJ whole genome shotgun (WGS) entry which is preliminary data.</text>
</comment>
<evidence type="ECO:0000313" key="5">
    <source>
        <dbReference type="EMBL" id="MBD7954300.1"/>
    </source>
</evidence>
<proteinExistence type="inferred from homology"/>
<keyword evidence="6" id="KW-1185">Reference proteome</keyword>
<evidence type="ECO:0000259" key="4">
    <source>
        <dbReference type="Pfam" id="PF03389"/>
    </source>
</evidence>
<dbReference type="InterPro" id="IPR005053">
    <property type="entry name" value="MobA_MobL"/>
</dbReference>
<evidence type="ECO:0000256" key="3">
    <source>
        <dbReference type="SAM" id="MobiDB-lite"/>
    </source>
</evidence>
<comment type="similarity">
    <text evidence="1">Belongs to the MobA/MobL family.</text>
</comment>
<dbReference type="EMBL" id="JACSQS010000007">
    <property type="protein sequence ID" value="MBD7954300.1"/>
    <property type="molecule type" value="Genomic_DNA"/>
</dbReference>